<reference evidence="2 3" key="1">
    <citation type="submission" date="2019-02" db="EMBL/GenBank/DDBJ databases">
        <title>Deep-cultivation of Planctomycetes and their phenomic and genomic characterization uncovers novel biology.</title>
        <authorList>
            <person name="Wiegand S."/>
            <person name="Jogler M."/>
            <person name="Boedeker C."/>
            <person name="Pinto D."/>
            <person name="Vollmers J."/>
            <person name="Rivas-Marin E."/>
            <person name="Kohn T."/>
            <person name="Peeters S.H."/>
            <person name="Heuer A."/>
            <person name="Rast P."/>
            <person name="Oberbeckmann S."/>
            <person name="Bunk B."/>
            <person name="Jeske O."/>
            <person name="Meyerdierks A."/>
            <person name="Storesund J.E."/>
            <person name="Kallscheuer N."/>
            <person name="Luecker S."/>
            <person name="Lage O.M."/>
            <person name="Pohl T."/>
            <person name="Merkel B.J."/>
            <person name="Hornburger P."/>
            <person name="Mueller R.-W."/>
            <person name="Bruemmer F."/>
            <person name="Labrenz M."/>
            <person name="Spormann A.M."/>
            <person name="Op Den Camp H."/>
            <person name="Overmann J."/>
            <person name="Amann R."/>
            <person name="Jetten M.S.M."/>
            <person name="Mascher T."/>
            <person name="Medema M.H."/>
            <person name="Devos D.P."/>
            <person name="Kaster A.-K."/>
            <person name="Ovreas L."/>
            <person name="Rohde M."/>
            <person name="Galperin M.Y."/>
            <person name="Jogler C."/>
        </authorList>
    </citation>
    <scope>NUCLEOTIDE SEQUENCE [LARGE SCALE GENOMIC DNA]</scope>
    <source>
        <strain evidence="2 3">KOR42</strain>
    </source>
</reference>
<organism evidence="2 3">
    <name type="scientific">Thalassoglobus neptunius</name>
    <dbReference type="NCBI Taxonomy" id="1938619"/>
    <lineage>
        <taxon>Bacteria</taxon>
        <taxon>Pseudomonadati</taxon>
        <taxon>Planctomycetota</taxon>
        <taxon>Planctomycetia</taxon>
        <taxon>Planctomycetales</taxon>
        <taxon>Planctomycetaceae</taxon>
        <taxon>Thalassoglobus</taxon>
    </lineage>
</organism>
<evidence type="ECO:0000313" key="3">
    <source>
        <dbReference type="Proteomes" id="UP000317243"/>
    </source>
</evidence>
<dbReference type="EMBL" id="SIHI01000001">
    <property type="protein sequence ID" value="TWT58576.1"/>
    <property type="molecule type" value="Genomic_DNA"/>
</dbReference>
<evidence type="ECO:0000256" key="1">
    <source>
        <dbReference type="SAM" id="MobiDB-lite"/>
    </source>
</evidence>
<proteinExistence type="predicted"/>
<keyword evidence="3" id="KW-1185">Reference proteome</keyword>
<comment type="caution">
    <text evidence="2">The sequence shown here is derived from an EMBL/GenBank/DDBJ whole genome shotgun (WGS) entry which is preliminary data.</text>
</comment>
<protein>
    <submittedName>
        <fullName evidence="2">Uncharacterized protein</fullName>
    </submittedName>
</protein>
<evidence type="ECO:0000313" key="2">
    <source>
        <dbReference type="EMBL" id="TWT58576.1"/>
    </source>
</evidence>
<accession>A0A5C5X6C0</accession>
<dbReference type="Proteomes" id="UP000317243">
    <property type="component" value="Unassembled WGS sequence"/>
</dbReference>
<dbReference type="AlphaFoldDB" id="A0A5C5X6C0"/>
<sequence>MIKANEAQGRFPVETQSVYGNQGKTASKRFSLCRIFEISREGETEINFSHRTPFPIASTHQLPRLRQPPFATIEQLCNETQLCNKIQPSLTSVDSPFTDDDEEISMKR</sequence>
<feature type="region of interest" description="Disordered" evidence="1">
    <location>
        <begin position="89"/>
        <end position="108"/>
    </location>
</feature>
<gene>
    <name evidence="2" type="ORF">KOR42_19580</name>
</gene>
<feature type="compositionally biased region" description="Acidic residues" evidence="1">
    <location>
        <begin position="97"/>
        <end position="108"/>
    </location>
</feature>
<name>A0A5C5X6C0_9PLAN</name>